<dbReference type="InterPro" id="IPR020841">
    <property type="entry name" value="PKS_Beta-ketoAc_synthase_dom"/>
</dbReference>
<dbReference type="Gene3D" id="3.30.70.3290">
    <property type="match status" value="1"/>
</dbReference>
<dbReference type="GO" id="GO:0016787">
    <property type="term" value="F:hydrolase activity"/>
    <property type="evidence" value="ECO:0007669"/>
    <property type="project" value="UniProtKB-KW"/>
</dbReference>
<reference evidence="15" key="1">
    <citation type="submission" date="2021-10" db="EMBL/GenBank/DDBJ databases">
        <title>Tropical sea cucumber genome reveals ecological adaptation and Cuvierian tubules defense mechanism.</title>
        <authorList>
            <person name="Chen T."/>
        </authorList>
    </citation>
    <scope>NUCLEOTIDE SEQUENCE</scope>
    <source>
        <strain evidence="15">Nanhai2018</strain>
        <tissue evidence="15">Muscle</tissue>
    </source>
</reference>
<comment type="caution">
    <text evidence="15">The sequence shown here is derived from an EMBL/GenBank/DDBJ whole genome shotgun (WGS) entry which is preliminary data.</text>
</comment>
<keyword evidence="9" id="KW-0520">NAD</keyword>
<keyword evidence="3" id="KW-0596">Phosphopantetheine</keyword>
<keyword evidence="4" id="KW-0444">Lipid biosynthesis</keyword>
<feature type="domain" description="Ketosynthase family 3 (KS3)" evidence="14">
    <location>
        <begin position="8"/>
        <end position="408"/>
    </location>
</feature>
<keyword evidence="6" id="KW-0276">Fatty acid metabolism</keyword>
<dbReference type="SMART" id="SM00825">
    <property type="entry name" value="PKS_KS"/>
    <property type="match status" value="1"/>
</dbReference>
<dbReference type="Pfam" id="PF00698">
    <property type="entry name" value="Acyl_transf_1"/>
    <property type="match status" value="1"/>
</dbReference>
<dbReference type="InterPro" id="IPR032821">
    <property type="entry name" value="PKS_assoc"/>
</dbReference>
<dbReference type="InterPro" id="IPR016035">
    <property type="entry name" value="Acyl_Trfase/lysoPLipase"/>
</dbReference>
<organism evidence="15 16">
    <name type="scientific">Holothuria leucospilota</name>
    <name type="common">Black long sea cucumber</name>
    <name type="synonym">Mertensiothuria leucospilota</name>
    <dbReference type="NCBI Taxonomy" id="206669"/>
    <lineage>
        <taxon>Eukaryota</taxon>
        <taxon>Metazoa</taxon>
        <taxon>Echinodermata</taxon>
        <taxon>Eleutherozoa</taxon>
        <taxon>Echinozoa</taxon>
        <taxon>Holothuroidea</taxon>
        <taxon>Aspidochirotacea</taxon>
        <taxon>Aspidochirotida</taxon>
        <taxon>Holothuriidae</taxon>
        <taxon>Holothuria</taxon>
    </lineage>
</organism>
<evidence type="ECO:0000313" key="15">
    <source>
        <dbReference type="EMBL" id="KAJ8025280.1"/>
    </source>
</evidence>
<dbReference type="SUPFAM" id="SSF53901">
    <property type="entry name" value="Thiolase-like"/>
    <property type="match status" value="2"/>
</dbReference>
<dbReference type="InterPro" id="IPR014043">
    <property type="entry name" value="Acyl_transferase_dom"/>
</dbReference>
<keyword evidence="5" id="KW-0378">Hydrolase</keyword>
<dbReference type="InterPro" id="IPR016039">
    <property type="entry name" value="Thiolase-like"/>
</dbReference>
<dbReference type="InterPro" id="IPR001227">
    <property type="entry name" value="Ac_transferase_dom_sf"/>
</dbReference>
<dbReference type="SUPFAM" id="SSF55048">
    <property type="entry name" value="Probable ACP-binding domain of malonyl-CoA ACP transacylase"/>
    <property type="match status" value="1"/>
</dbReference>
<gene>
    <name evidence="15" type="ORF">HOLleu_35446</name>
</gene>
<evidence type="ECO:0000256" key="9">
    <source>
        <dbReference type="ARBA" id="ARBA00023027"/>
    </source>
</evidence>
<evidence type="ECO:0000256" key="2">
    <source>
        <dbReference type="ARBA" id="ARBA00018769"/>
    </source>
</evidence>
<dbReference type="Pfam" id="PF00109">
    <property type="entry name" value="ketoacyl-synt"/>
    <property type="match status" value="1"/>
</dbReference>
<evidence type="ECO:0000256" key="6">
    <source>
        <dbReference type="ARBA" id="ARBA00022832"/>
    </source>
</evidence>
<dbReference type="Pfam" id="PF16197">
    <property type="entry name" value="KAsynt_C_assoc"/>
    <property type="match status" value="1"/>
</dbReference>
<keyword evidence="8" id="KW-0560">Oxidoreductase</keyword>
<evidence type="ECO:0000256" key="3">
    <source>
        <dbReference type="ARBA" id="ARBA00022450"/>
    </source>
</evidence>
<dbReference type="PANTHER" id="PTHR43775:SF7">
    <property type="entry name" value="FATTY ACID SYNTHASE"/>
    <property type="match status" value="1"/>
</dbReference>
<dbReference type="CDD" id="cd00833">
    <property type="entry name" value="PKS"/>
    <property type="match status" value="1"/>
</dbReference>
<dbReference type="Pfam" id="PF02801">
    <property type="entry name" value="Ketoacyl-synt_C"/>
    <property type="match status" value="1"/>
</dbReference>
<dbReference type="PANTHER" id="PTHR43775">
    <property type="entry name" value="FATTY ACID SYNTHASE"/>
    <property type="match status" value="1"/>
</dbReference>
<dbReference type="Proteomes" id="UP001152320">
    <property type="component" value="Chromosome 18"/>
</dbReference>
<dbReference type="InterPro" id="IPR050091">
    <property type="entry name" value="PKS_NRPS_Biosynth_Enz"/>
</dbReference>
<dbReference type="InterPro" id="IPR014030">
    <property type="entry name" value="Ketoacyl_synth_N"/>
</dbReference>
<evidence type="ECO:0000256" key="13">
    <source>
        <dbReference type="ARBA" id="ARBA00044883"/>
    </source>
</evidence>
<proteinExistence type="predicted"/>
<comment type="catalytic activity">
    <reaction evidence="13">
        <text>acetyl-CoA + n malonyl-CoA + 2n NADPH + 2n H(+) = a long-chain fatty acid + (n+1) CoA + n CO2 + 2n NADP(+).</text>
        <dbReference type="EC" id="2.3.1.85"/>
    </reaction>
</comment>
<keyword evidence="16" id="KW-1185">Reference proteome</keyword>
<evidence type="ECO:0000313" key="16">
    <source>
        <dbReference type="Proteomes" id="UP001152320"/>
    </source>
</evidence>
<evidence type="ECO:0000256" key="1">
    <source>
        <dbReference type="ARBA" id="ARBA00012873"/>
    </source>
</evidence>
<dbReference type="GO" id="GO:0004312">
    <property type="term" value="F:fatty acid synthase activity"/>
    <property type="evidence" value="ECO:0007669"/>
    <property type="project" value="UniProtKB-EC"/>
</dbReference>
<dbReference type="InterPro" id="IPR016036">
    <property type="entry name" value="Malonyl_transacylase_ACP-bd"/>
</dbReference>
<dbReference type="InterPro" id="IPR014031">
    <property type="entry name" value="Ketoacyl_synth_C"/>
</dbReference>
<evidence type="ECO:0000256" key="8">
    <source>
        <dbReference type="ARBA" id="ARBA00023002"/>
    </source>
</evidence>
<keyword evidence="10" id="KW-0443">Lipid metabolism</keyword>
<keyword evidence="12" id="KW-0511">Multifunctional enzyme</keyword>
<evidence type="ECO:0000256" key="7">
    <source>
        <dbReference type="ARBA" id="ARBA00022857"/>
    </source>
</evidence>
<dbReference type="SMART" id="SM00827">
    <property type="entry name" value="PKS_AT"/>
    <property type="match status" value="1"/>
</dbReference>
<dbReference type="EC" id="2.3.1.85" evidence="1"/>
<dbReference type="Gene3D" id="3.40.47.10">
    <property type="match status" value="1"/>
</dbReference>
<dbReference type="EMBL" id="JAIZAY010000018">
    <property type="protein sequence ID" value="KAJ8025280.1"/>
    <property type="molecule type" value="Genomic_DNA"/>
</dbReference>
<evidence type="ECO:0000256" key="10">
    <source>
        <dbReference type="ARBA" id="ARBA00023098"/>
    </source>
</evidence>
<dbReference type="GO" id="GO:0006633">
    <property type="term" value="P:fatty acid biosynthetic process"/>
    <property type="evidence" value="ECO:0007669"/>
    <property type="project" value="UniProtKB-KW"/>
</dbReference>
<evidence type="ECO:0000256" key="4">
    <source>
        <dbReference type="ARBA" id="ARBA00022516"/>
    </source>
</evidence>
<dbReference type="SUPFAM" id="SSF52151">
    <property type="entry name" value="FabD/lysophospholipase-like"/>
    <property type="match status" value="1"/>
</dbReference>
<dbReference type="AlphaFoldDB" id="A0A9Q1BG44"/>
<dbReference type="GO" id="GO:0016491">
    <property type="term" value="F:oxidoreductase activity"/>
    <property type="evidence" value="ECO:0007669"/>
    <property type="project" value="UniProtKB-KW"/>
</dbReference>
<sequence>MEDKSNIQESIVVAGIACRFPDSKNVNEFWDYLCKKGDKTKSKGGGFFALLTGKNQSNNPNRFDASFFDMSPEDVKQMSPDLRTILELSYESIIDSGSHPQELKGSNIGVYVSSSSNALTKLQSHLQDRSIDGKNTTESGRETLVKKIIDYFDFKGPKYCQDGDSSSPLLAIHQAVMDIRNGNCEGAVIGARTNLRKSKTSDADDVDQQKKSIVSAELYILLPTGNSRTDAIMAVYITKQSLCRRAYAHLVNSGTNITGANGEGTTNSNGPTEQELIQQVCSGGCISVDDVEYLENHCSASKTDDPQVSRIVQLFSQNRSTDKPLLFGSTKFEVAQKKVSSELASFIKIMLICNNDVIPPSHYLNPDDLQTLENTVKIVQDTTKFNGGYVAINSSRPDGSDVAVIIKPFCSAAEMIQNEMPKLVVCSGRNMNGLRESIKYVSNNKEKGFFYTLSNPVANAPVQRMPYRGYQLNRTREIRKIESANDRPIWYIFAGVGSQWPGLAKDMMNLPRFKESILRSHETLDKVDPEFNLLNLLLDSRKDTFNSVIKTFVGIACVQVALINCLKDLGVTPDGYFGHSVGEVACAYVDGALTEEQAVLVAYWRGRSIVDPGKIYGAMASVGMSWDEAGKRLPPGVVLGCNNSDENVTISGDQEPVHKCMQELEDEGFYVSEIDTSGAAYHSHQIAEIAPIMTKALDDLNLSRTLRSPSWISTSYAEELWDTEEAKWCDSKYLTNNLVSPVLFHEAASKVPSNAIAIEIAPHCLMQSTLKRNLHDDCEILSLMNRKEEDNLHYFFTNVGKLYTAGVDVNLNKLYPSLTYPVGVGTPSLSPAVEWDHATKWDETSN</sequence>
<keyword evidence="7" id="KW-0521">NADP</keyword>
<keyword evidence="11" id="KW-0275">Fatty acid biosynthesis</keyword>
<evidence type="ECO:0000259" key="14">
    <source>
        <dbReference type="PROSITE" id="PS52004"/>
    </source>
</evidence>
<evidence type="ECO:0000256" key="5">
    <source>
        <dbReference type="ARBA" id="ARBA00022801"/>
    </source>
</evidence>
<name>A0A9Q1BG44_HOLLE</name>
<evidence type="ECO:0000256" key="12">
    <source>
        <dbReference type="ARBA" id="ARBA00023268"/>
    </source>
</evidence>
<evidence type="ECO:0000256" key="11">
    <source>
        <dbReference type="ARBA" id="ARBA00023160"/>
    </source>
</evidence>
<dbReference type="PROSITE" id="PS52004">
    <property type="entry name" value="KS3_2"/>
    <property type="match status" value="1"/>
</dbReference>
<dbReference type="Gene3D" id="3.40.366.10">
    <property type="entry name" value="Malonyl-Coenzyme A Acyl Carrier Protein, domain 2"/>
    <property type="match status" value="1"/>
</dbReference>
<accession>A0A9Q1BG44</accession>
<dbReference type="OrthoDB" id="10069075at2759"/>
<dbReference type="GO" id="GO:0005737">
    <property type="term" value="C:cytoplasm"/>
    <property type="evidence" value="ECO:0007669"/>
    <property type="project" value="TreeGrafter"/>
</dbReference>
<protein>
    <recommendedName>
        <fullName evidence="2">Fatty acid synthase</fullName>
        <ecNumber evidence="1">2.3.1.85</ecNumber>
    </recommendedName>
</protein>